<name>A0AA49GN68_9BACT</name>
<feature type="transmembrane region" description="Helical" evidence="1">
    <location>
        <begin position="57"/>
        <end position="78"/>
    </location>
</feature>
<dbReference type="PANTHER" id="PTHR32251:SF17">
    <property type="entry name" value="STEROID 5-ALPHA REDUCTASE C-TERMINAL DOMAIN-CONTAINING PROTEIN"/>
    <property type="match status" value="1"/>
</dbReference>
<keyword evidence="1" id="KW-0812">Transmembrane</keyword>
<keyword evidence="1" id="KW-0472">Membrane</keyword>
<dbReference type="EMBL" id="CP120682">
    <property type="protein sequence ID" value="WKN34169.1"/>
    <property type="molecule type" value="Genomic_DNA"/>
</dbReference>
<feature type="transmembrane region" description="Helical" evidence="1">
    <location>
        <begin position="154"/>
        <end position="175"/>
    </location>
</feature>
<gene>
    <name evidence="2" type="ORF">K4G66_17465</name>
</gene>
<dbReference type="InterPro" id="IPR010721">
    <property type="entry name" value="UstE-like"/>
</dbReference>
<dbReference type="PANTHER" id="PTHR32251">
    <property type="entry name" value="3-OXO-5-ALPHA-STEROID 4-DEHYDROGENASE"/>
    <property type="match status" value="1"/>
</dbReference>
<feature type="transmembrane region" description="Helical" evidence="1">
    <location>
        <begin position="15"/>
        <end position="33"/>
    </location>
</feature>
<organism evidence="2">
    <name type="scientific">Roseihalotalea indica</name>
    <dbReference type="NCBI Taxonomy" id="2867963"/>
    <lineage>
        <taxon>Bacteria</taxon>
        <taxon>Pseudomonadati</taxon>
        <taxon>Bacteroidota</taxon>
        <taxon>Cytophagia</taxon>
        <taxon>Cytophagales</taxon>
        <taxon>Catalimonadaceae</taxon>
        <taxon>Roseihalotalea</taxon>
    </lineage>
</organism>
<evidence type="ECO:0000256" key="1">
    <source>
        <dbReference type="SAM" id="Phobius"/>
    </source>
</evidence>
<reference evidence="2" key="1">
    <citation type="journal article" date="2023" name="Comput. Struct. Biotechnol. J.">
        <title>Discovery of a novel marine Bacteroidetes with a rich repertoire of carbohydrate-active enzymes.</title>
        <authorList>
            <person name="Chen B."/>
            <person name="Liu G."/>
            <person name="Chen Q."/>
            <person name="Wang H."/>
            <person name="Liu L."/>
            <person name="Tang K."/>
        </authorList>
    </citation>
    <scope>NUCLEOTIDE SEQUENCE</scope>
    <source>
        <strain evidence="2">TK19036</strain>
    </source>
</reference>
<reference evidence="2" key="2">
    <citation type="journal article" date="2024" name="Antonie Van Leeuwenhoek">
        <title>Roseihalotalea indica gen. nov., sp. nov., a halophilic Bacteroidetes from mesopelagic Southwest Indian Ocean with higher carbohydrate metabolic potential.</title>
        <authorList>
            <person name="Chen B."/>
            <person name="Zhang M."/>
            <person name="Lin D."/>
            <person name="Ye J."/>
            <person name="Tang K."/>
        </authorList>
    </citation>
    <scope>NUCLEOTIDE SEQUENCE</scope>
    <source>
        <strain evidence="2">TK19036</strain>
    </source>
</reference>
<accession>A0AA49GN68</accession>
<dbReference type="Gene3D" id="1.20.120.1630">
    <property type="match status" value="1"/>
</dbReference>
<dbReference type="Pfam" id="PF06966">
    <property type="entry name" value="DUF1295"/>
    <property type="match status" value="1"/>
</dbReference>
<proteinExistence type="predicted"/>
<evidence type="ECO:0000313" key="2">
    <source>
        <dbReference type="EMBL" id="WKN34169.1"/>
    </source>
</evidence>
<keyword evidence="1" id="KW-1133">Transmembrane helix</keyword>
<feature type="transmembrane region" description="Helical" evidence="1">
    <location>
        <begin position="90"/>
        <end position="108"/>
    </location>
</feature>
<sequence>MDLYSQKGKSIPQKIVIITLELLLLGFSYWILFKGGGGKLLGWFGMENVNGVWERKVIIFSFSVIVFLRMGFMMLYLLKRKIPWEESFSVPFAFALYYVGFSLLVLPAHQSIDYVDYLGMLLFLAGSFINTYSELQRHFWKKLPEHKGKLYTEGLFRYAMHINFFGDLLWVSAYAIITRNYYSVAIPLFLFCLFAFYNIPALDSYLKSRYGPQFDEYSARTKKFIPFIY</sequence>
<feature type="transmembrane region" description="Helical" evidence="1">
    <location>
        <begin position="181"/>
        <end position="199"/>
    </location>
</feature>
<dbReference type="AlphaFoldDB" id="A0AA49GN68"/>
<protein>
    <submittedName>
        <fullName evidence="2">DUF1295 domain-containing protein</fullName>
    </submittedName>
</protein>
<feature type="transmembrane region" description="Helical" evidence="1">
    <location>
        <begin position="114"/>
        <end position="133"/>
    </location>
</feature>
<dbReference type="GO" id="GO:0016020">
    <property type="term" value="C:membrane"/>
    <property type="evidence" value="ECO:0007669"/>
    <property type="project" value="TreeGrafter"/>
</dbReference>
<dbReference type="PROSITE" id="PS50244">
    <property type="entry name" value="S5A_REDUCTASE"/>
    <property type="match status" value="1"/>
</dbReference>